<comment type="subcellular location">
    <subcellularLocation>
        <location evidence="1">Membrane</location>
        <topology evidence="1">Single-pass membrane protein</topology>
    </subcellularLocation>
</comment>
<name>A0A6A6MEQ0_HEVBR</name>
<evidence type="ECO:0000256" key="4">
    <source>
        <dbReference type="ARBA" id="ARBA00023136"/>
    </source>
</evidence>
<dbReference type="PROSITE" id="PS51775">
    <property type="entry name" value="GTD_BINDING"/>
    <property type="match status" value="1"/>
</dbReference>
<dbReference type="EMBL" id="JAAGAX010000006">
    <property type="protein sequence ID" value="KAF2311387.1"/>
    <property type="molecule type" value="Genomic_DNA"/>
</dbReference>
<keyword evidence="2 6" id="KW-0812">Transmembrane</keyword>
<feature type="compositionally biased region" description="Basic and acidic residues" evidence="5">
    <location>
        <begin position="461"/>
        <end position="470"/>
    </location>
</feature>
<dbReference type="PANTHER" id="PTHR31448">
    <property type="entry name" value="MYOSIN-BINDING PROTEIN 2"/>
    <property type="match status" value="1"/>
</dbReference>
<dbReference type="Proteomes" id="UP000467840">
    <property type="component" value="Chromosome 14"/>
</dbReference>
<feature type="transmembrane region" description="Helical" evidence="6">
    <location>
        <begin position="20"/>
        <end position="44"/>
    </location>
</feature>
<evidence type="ECO:0000256" key="6">
    <source>
        <dbReference type="SAM" id="Phobius"/>
    </source>
</evidence>
<sequence length="580" mass="66160">MAKRSFKHFVEQELGKFPLFLIYAVLEWLLIIGLFIDGFLAFFANEFARFFELEIPCLLCTRIDHVLVHRAANFYYNDSICESHKKEVSCLAFCHNHKKLSDIRKMCETCLLSFATEKETDGHTYKSLVGILHKDIEMFVDNDRDHHFTLPTGRKDDSVQAEKIILNRCSCCGESLKAKSYFKGKGCSMVSQAPTPSPRAPFVNLRNEDHRNMELPHIRYTELKFSDNESELHEDEDGPHTSHLAREDVKAATVPLLPEAEDMNEDRTPIFSKGNRFFGIPLTDSANASPRWTTRIPRKSLLEKTEFASEYTEGSAPSEADGDLILHHMKGQARLDRKSLMALYMELDEERSASAVAANNAMAMITKLQAEKAAVQMEALQYQRMMEEQAEYDQEALQATNDLLAKREEDITVLEAELDEYRERYGLLREKSSSLSDENGEGNPEKLHKGGRSCRLGGLKNLDKRTHISSDDGAPSSQASSDNVTRMDEETVILNRPMVILTALYQLSFDMSGQEGKLMKELLHLHERVKAREADDEFSKHAGYTIQNDSEREKLLTEICDNLQKLRQFITLPFDDDYDA</sequence>
<dbReference type="GO" id="GO:0080115">
    <property type="term" value="F:myosin XI tail binding"/>
    <property type="evidence" value="ECO:0007669"/>
    <property type="project" value="UniProtKB-ARBA"/>
</dbReference>
<feature type="domain" description="GTD-binding" evidence="7">
    <location>
        <begin position="324"/>
        <end position="422"/>
    </location>
</feature>
<dbReference type="AlphaFoldDB" id="A0A6A6MEQ0"/>
<proteinExistence type="predicted"/>
<keyword evidence="4 6" id="KW-0472">Membrane</keyword>
<dbReference type="InterPro" id="IPR007656">
    <property type="entry name" value="GTD-bd"/>
</dbReference>
<evidence type="ECO:0000313" key="9">
    <source>
        <dbReference type="Proteomes" id="UP000467840"/>
    </source>
</evidence>
<feature type="compositionally biased region" description="Polar residues" evidence="5">
    <location>
        <begin position="475"/>
        <end position="484"/>
    </location>
</feature>
<keyword evidence="3 6" id="KW-1133">Transmembrane helix</keyword>
<evidence type="ECO:0000256" key="2">
    <source>
        <dbReference type="ARBA" id="ARBA00022692"/>
    </source>
</evidence>
<feature type="region of interest" description="Disordered" evidence="5">
    <location>
        <begin position="432"/>
        <end position="485"/>
    </location>
</feature>
<dbReference type="Pfam" id="PF04576">
    <property type="entry name" value="Zein-binding"/>
    <property type="match status" value="1"/>
</dbReference>
<comment type="caution">
    <text evidence="8">The sequence shown here is derived from an EMBL/GenBank/DDBJ whole genome shotgun (WGS) entry which is preliminary data.</text>
</comment>
<organism evidence="8 9">
    <name type="scientific">Hevea brasiliensis</name>
    <name type="common">Para rubber tree</name>
    <name type="synonym">Siphonia brasiliensis</name>
    <dbReference type="NCBI Taxonomy" id="3981"/>
    <lineage>
        <taxon>Eukaryota</taxon>
        <taxon>Viridiplantae</taxon>
        <taxon>Streptophyta</taxon>
        <taxon>Embryophyta</taxon>
        <taxon>Tracheophyta</taxon>
        <taxon>Spermatophyta</taxon>
        <taxon>Magnoliopsida</taxon>
        <taxon>eudicotyledons</taxon>
        <taxon>Gunneridae</taxon>
        <taxon>Pentapetalae</taxon>
        <taxon>rosids</taxon>
        <taxon>fabids</taxon>
        <taxon>Malpighiales</taxon>
        <taxon>Euphorbiaceae</taxon>
        <taxon>Crotonoideae</taxon>
        <taxon>Micrandreae</taxon>
        <taxon>Hevea</taxon>
    </lineage>
</organism>
<evidence type="ECO:0000256" key="3">
    <source>
        <dbReference type="ARBA" id="ARBA00022989"/>
    </source>
</evidence>
<protein>
    <recommendedName>
        <fullName evidence="7">GTD-binding domain-containing protein</fullName>
    </recommendedName>
</protein>
<evidence type="ECO:0000313" key="8">
    <source>
        <dbReference type="EMBL" id="KAF2311387.1"/>
    </source>
</evidence>
<evidence type="ECO:0000256" key="1">
    <source>
        <dbReference type="ARBA" id="ARBA00004167"/>
    </source>
</evidence>
<evidence type="ECO:0000256" key="5">
    <source>
        <dbReference type="SAM" id="MobiDB-lite"/>
    </source>
</evidence>
<keyword evidence="9" id="KW-1185">Reference proteome</keyword>
<dbReference type="PANTHER" id="PTHR31448:SF9">
    <property type="entry name" value="MYOSIN-BINDING PROTEIN 6-RELATED"/>
    <property type="match status" value="1"/>
</dbReference>
<accession>A0A6A6MEQ0</accession>
<dbReference type="InterPro" id="IPR039306">
    <property type="entry name" value="MYOB"/>
</dbReference>
<gene>
    <name evidence="8" type="ORF">GH714_022199</name>
</gene>
<evidence type="ECO:0000259" key="7">
    <source>
        <dbReference type="PROSITE" id="PS51775"/>
    </source>
</evidence>
<reference evidence="8 9" key="1">
    <citation type="journal article" date="2020" name="Mol. Plant">
        <title>The Chromosome-Based Rubber Tree Genome Provides New Insights into Spurge Genome Evolution and Rubber Biosynthesis.</title>
        <authorList>
            <person name="Liu J."/>
            <person name="Shi C."/>
            <person name="Shi C.C."/>
            <person name="Li W."/>
            <person name="Zhang Q.J."/>
            <person name="Zhang Y."/>
            <person name="Li K."/>
            <person name="Lu H.F."/>
            <person name="Shi C."/>
            <person name="Zhu S.T."/>
            <person name="Xiao Z.Y."/>
            <person name="Nan H."/>
            <person name="Yue Y."/>
            <person name="Zhu X.G."/>
            <person name="Wu Y."/>
            <person name="Hong X.N."/>
            <person name="Fan G.Y."/>
            <person name="Tong Y."/>
            <person name="Zhang D."/>
            <person name="Mao C.L."/>
            <person name="Liu Y.L."/>
            <person name="Hao S.J."/>
            <person name="Liu W.Q."/>
            <person name="Lv M.Q."/>
            <person name="Zhang H.B."/>
            <person name="Liu Y."/>
            <person name="Hu-Tang G.R."/>
            <person name="Wang J.P."/>
            <person name="Wang J.H."/>
            <person name="Sun Y.H."/>
            <person name="Ni S.B."/>
            <person name="Chen W.B."/>
            <person name="Zhang X.C."/>
            <person name="Jiao Y.N."/>
            <person name="Eichler E.E."/>
            <person name="Li G.H."/>
            <person name="Liu X."/>
            <person name="Gao L.Z."/>
        </authorList>
    </citation>
    <scope>NUCLEOTIDE SEQUENCE [LARGE SCALE GENOMIC DNA]</scope>
    <source>
        <strain evidence="9">cv. GT1</strain>
        <tissue evidence="8">Leaf</tissue>
    </source>
</reference>
<dbReference type="GO" id="GO:0016020">
    <property type="term" value="C:membrane"/>
    <property type="evidence" value="ECO:0007669"/>
    <property type="project" value="UniProtKB-SubCell"/>
</dbReference>